<dbReference type="PANTHER" id="PTHR43649">
    <property type="entry name" value="ARABINOSE-BINDING PROTEIN-RELATED"/>
    <property type="match status" value="1"/>
</dbReference>
<dbReference type="Pfam" id="PF01547">
    <property type="entry name" value="SBP_bac_1"/>
    <property type="match status" value="1"/>
</dbReference>
<evidence type="ECO:0000256" key="1">
    <source>
        <dbReference type="SAM" id="SignalP"/>
    </source>
</evidence>
<organism evidence="2 3">
    <name type="scientific">Pseudanabaena cinerea FACHB-1277</name>
    <dbReference type="NCBI Taxonomy" id="2949581"/>
    <lineage>
        <taxon>Bacteria</taxon>
        <taxon>Bacillati</taxon>
        <taxon>Cyanobacteriota</taxon>
        <taxon>Cyanophyceae</taxon>
        <taxon>Pseudanabaenales</taxon>
        <taxon>Pseudanabaenaceae</taxon>
        <taxon>Pseudanabaena</taxon>
        <taxon>Pseudanabaena cinerea</taxon>
    </lineage>
</organism>
<protein>
    <submittedName>
        <fullName evidence="2">Carbohydrate ABC transporter substrate-binding protein</fullName>
    </submittedName>
</protein>
<dbReference type="RefSeq" id="WP_190349064.1">
    <property type="nucleotide sequence ID" value="NZ_JACJPY010000002.1"/>
</dbReference>
<dbReference type="InterPro" id="IPR006059">
    <property type="entry name" value="SBP"/>
</dbReference>
<keyword evidence="3" id="KW-1185">Reference proteome</keyword>
<name>A0A926UR11_9CYAN</name>
<dbReference type="EMBL" id="JACJPY010000002">
    <property type="protein sequence ID" value="MBD2148722.1"/>
    <property type="molecule type" value="Genomic_DNA"/>
</dbReference>
<comment type="caution">
    <text evidence="2">The sequence shown here is derived from an EMBL/GenBank/DDBJ whole genome shotgun (WGS) entry which is preliminary data.</text>
</comment>
<evidence type="ECO:0000313" key="2">
    <source>
        <dbReference type="EMBL" id="MBD2148722.1"/>
    </source>
</evidence>
<gene>
    <name evidence="2" type="ORF">H6F44_01055</name>
</gene>
<keyword evidence="1" id="KW-0732">Signal</keyword>
<evidence type="ECO:0000313" key="3">
    <source>
        <dbReference type="Proteomes" id="UP000631421"/>
    </source>
</evidence>
<dbReference type="Gene3D" id="3.40.190.10">
    <property type="entry name" value="Periplasmic binding protein-like II"/>
    <property type="match status" value="1"/>
</dbReference>
<dbReference type="PANTHER" id="PTHR43649:SF12">
    <property type="entry name" value="DIACETYLCHITOBIOSE BINDING PROTEIN DASA"/>
    <property type="match status" value="1"/>
</dbReference>
<feature type="signal peptide" evidence="1">
    <location>
        <begin position="1"/>
        <end position="23"/>
    </location>
</feature>
<dbReference type="AlphaFoldDB" id="A0A926UR11"/>
<feature type="chain" id="PRO_5037496922" evidence="1">
    <location>
        <begin position="24"/>
        <end position="491"/>
    </location>
</feature>
<dbReference type="SUPFAM" id="SSF53850">
    <property type="entry name" value="Periplasmic binding protein-like II"/>
    <property type="match status" value="1"/>
</dbReference>
<proteinExistence type="predicted"/>
<reference evidence="2" key="1">
    <citation type="journal article" date="2015" name="ISME J.">
        <title>Draft Genome Sequence of Streptomyces incarnatus NRRL8089, which Produces the Nucleoside Antibiotic Sinefungin.</title>
        <authorList>
            <person name="Oshima K."/>
            <person name="Hattori M."/>
            <person name="Shimizu H."/>
            <person name="Fukuda K."/>
            <person name="Nemoto M."/>
            <person name="Inagaki K."/>
            <person name="Tamura T."/>
        </authorList>
    </citation>
    <scope>NUCLEOTIDE SEQUENCE</scope>
    <source>
        <strain evidence="2">FACHB-1277</strain>
    </source>
</reference>
<sequence>MYRRIFNWLAIFAVTLGLVTCSAVPNSNNIITTTGSLTDADALRNRGQTLNASVPNTKTDMFRIWWPQGFLTEENTLIAQIVEGWEKESGKKAAITLIPANLLDSEVVKALETGNPPDLLYSTTGDTNLFPRLAWKNELADVADVINPIKDAYLPVALETVNYQNGNFNKRSYYAAPIGQQTVHIFYWRNLLEEAGFKDTDIPKNWDQYWQFWQTVQKNLRSKRNSEDVYALALAMSDLGTDTFLGFEEFLEAYDVKILDDNGKLIISDPSNRPNIINALRKYSDLYKGGFVPPRATEWSDSGNNISFLESQSVMTVNSTLSIPLTQKLPKNKYNESSRDLYFNRIVTAALPDKPDGKVLKSILGIKQLVIFEKSKHKEDAKSFMKYFLKPEVIGRFIREGSKGRMVPVMPQLLEDEFWKDNDPHFAAVINQLLRQPTRPSYEAVNPAYSVVLERNIWAKGILQILRNQASVEQAADKAIADIVDIFSNWK</sequence>
<reference evidence="2" key="2">
    <citation type="submission" date="2020-08" db="EMBL/GenBank/DDBJ databases">
        <authorList>
            <person name="Chen M."/>
            <person name="Teng W."/>
            <person name="Zhao L."/>
            <person name="Hu C."/>
            <person name="Zhou Y."/>
            <person name="Han B."/>
            <person name="Song L."/>
            <person name="Shu W."/>
        </authorList>
    </citation>
    <scope>NUCLEOTIDE SEQUENCE</scope>
    <source>
        <strain evidence="2">FACHB-1277</strain>
    </source>
</reference>
<dbReference type="Proteomes" id="UP000631421">
    <property type="component" value="Unassembled WGS sequence"/>
</dbReference>
<accession>A0A926UR11</accession>
<dbReference type="InterPro" id="IPR050490">
    <property type="entry name" value="Bact_solute-bd_prot1"/>
</dbReference>